<accession>A0A5Q3QEB4</accession>
<dbReference type="AlphaFoldDB" id="A0A5Q3QEB4"/>
<gene>
    <name evidence="3" type="ORF">GIY23_20410</name>
</gene>
<reference evidence="4" key="1">
    <citation type="submission" date="2019-11" db="EMBL/GenBank/DDBJ databases">
        <title>The complete genome sequence of Saccharopolyspora sp. E2A.</title>
        <authorList>
            <person name="Zhang G."/>
        </authorList>
    </citation>
    <scope>NUCLEOTIDE SEQUENCE [LARGE SCALE GENOMIC DNA]</scope>
    <source>
        <strain evidence="4">E2A</strain>
    </source>
</reference>
<dbReference type="Gene3D" id="3.10.129.10">
    <property type="entry name" value="Hotdog Thioesterase"/>
    <property type="match status" value="1"/>
</dbReference>
<dbReference type="SUPFAM" id="SSF54637">
    <property type="entry name" value="Thioesterase/thiol ester dehydrase-isomerase"/>
    <property type="match status" value="1"/>
</dbReference>
<feature type="domain" description="FAS1-like dehydratase" evidence="2">
    <location>
        <begin position="6"/>
        <end position="137"/>
    </location>
</feature>
<name>A0A5Q3QEB4_9PSEU</name>
<evidence type="ECO:0000256" key="1">
    <source>
        <dbReference type="HAMAP-Rule" id="MF_00799"/>
    </source>
</evidence>
<dbReference type="EMBL" id="CP045929">
    <property type="protein sequence ID" value="QGK71564.1"/>
    <property type="molecule type" value="Genomic_DNA"/>
</dbReference>
<dbReference type="InterPro" id="IPR029069">
    <property type="entry name" value="HotDog_dom_sf"/>
</dbReference>
<comment type="similarity">
    <text evidence="1">Belongs to the UPF0336 family.</text>
</comment>
<dbReference type="InterPro" id="IPR039569">
    <property type="entry name" value="FAS1-like_DH_region"/>
</dbReference>
<dbReference type="KEGG" id="sace:GIY23_20410"/>
<proteinExistence type="inferred from homology"/>
<organism evidence="3 4">
    <name type="scientific">Allosaccharopolyspora coralli</name>
    <dbReference type="NCBI Taxonomy" id="2665642"/>
    <lineage>
        <taxon>Bacteria</taxon>
        <taxon>Bacillati</taxon>
        <taxon>Actinomycetota</taxon>
        <taxon>Actinomycetes</taxon>
        <taxon>Pseudonocardiales</taxon>
        <taxon>Pseudonocardiaceae</taxon>
        <taxon>Allosaccharopolyspora</taxon>
    </lineage>
</organism>
<protein>
    <recommendedName>
        <fullName evidence="1">UPF0336 protein GIY23_20410</fullName>
    </recommendedName>
</protein>
<dbReference type="CDD" id="cd03441">
    <property type="entry name" value="R_hydratase_like"/>
    <property type="match status" value="1"/>
</dbReference>
<dbReference type="RefSeq" id="WP_154078138.1">
    <property type="nucleotide sequence ID" value="NZ_CP045929.1"/>
</dbReference>
<dbReference type="Proteomes" id="UP000371041">
    <property type="component" value="Chromosome"/>
</dbReference>
<sequence length="154" mass="16612">MPLDQAFIGREYPPTPPYEVGREKIREFADAVHDDSEVCRDTDAAKAAGHPDVIAPPTFAVILSMGAHDALVGDPELGLDYSRVVHGQQEFVHHRPIRAGDRLVTVVHVDDIMARAGNDFLTVRAEVGSVDGERVCTATSLLVARGTAEEGDQA</sequence>
<evidence type="ECO:0000313" key="4">
    <source>
        <dbReference type="Proteomes" id="UP000371041"/>
    </source>
</evidence>
<dbReference type="InterPro" id="IPR016709">
    <property type="entry name" value="HadA-like"/>
</dbReference>
<dbReference type="Pfam" id="PF13452">
    <property type="entry name" value="FAS1_DH_region"/>
    <property type="match status" value="1"/>
</dbReference>
<keyword evidence="4" id="KW-1185">Reference proteome</keyword>
<evidence type="ECO:0000259" key="2">
    <source>
        <dbReference type="Pfam" id="PF13452"/>
    </source>
</evidence>
<evidence type="ECO:0000313" key="3">
    <source>
        <dbReference type="EMBL" id="QGK71564.1"/>
    </source>
</evidence>
<dbReference type="PIRSF" id="PIRSF018072">
    <property type="entry name" value="UCP018072"/>
    <property type="match status" value="1"/>
</dbReference>
<dbReference type="HAMAP" id="MF_00799">
    <property type="entry name" value="UPF0336"/>
    <property type="match status" value="1"/>
</dbReference>